<gene>
    <name evidence="7" type="ORF">CWE15_03030</name>
</gene>
<proteinExistence type="inferred from homology"/>
<evidence type="ECO:0000256" key="4">
    <source>
        <dbReference type="ARBA" id="ARBA00023136"/>
    </source>
</evidence>
<dbReference type="GO" id="GO:0009279">
    <property type="term" value="C:cell outer membrane"/>
    <property type="evidence" value="ECO:0007669"/>
    <property type="project" value="UniProtKB-SubCell"/>
</dbReference>
<keyword evidence="3 6" id="KW-0732">Signal</keyword>
<keyword evidence="8" id="KW-1185">Reference proteome</keyword>
<evidence type="ECO:0000256" key="5">
    <source>
        <dbReference type="ARBA" id="ARBA00023237"/>
    </source>
</evidence>
<accession>A0A432XA06</accession>
<keyword evidence="5" id="KW-0998">Cell outer membrane</keyword>
<evidence type="ECO:0000256" key="3">
    <source>
        <dbReference type="ARBA" id="ARBA00022729"/>
    </source>
</evidence>
<dbReference type="PANTHER" id="PTHR38776">
    <property type="entry name" value="MLTA-INTERACTING PROTEIN-RELATED"/>
    <property type="match status" value="1"/>
</dbReference>
<sequence length="272" mass="30521">MTKRNGKLNLTQKQKAFRKALKAAPFIGLTLVSGLAVAAEKESSKGVWQAGLALATVDAAYKGRNRDNYVFPVLGYESERLYFRGIELGYRLLSSRSQELAIVSGIGGKRFDPKKNNNAELQQLDKRDFRLETGLKFTQRTPYGRFTAESRVNVRDFDTGYQSTLGYFYSFSPSPRQWQLGPRLDVSYVSGSYTDYFYGISQAEAGRSGLSAYDSNSSWNVAISLEGFVRLNERWSLAGTIKRSFLDDAIRNSPMTEGSHANSAFIIINYRL</sequence>
<evidence type="ECO:0008006" key="9">
    <source>
        <dbReference type="Google" id="ProtNLM"/>
    </source>
</evidence>
<dbReference type="Proteomes" id="UP000286976">
    <property type="component" value="Unassembled WGS sequence"/>
</dbReference>
<feature type="signal peptide" evidence="6">
    <location>
        <begin position="1"/>
        <end position="38"/>
    </location>
</feature>
<keyword evidence="4" id="KW-0472">Membrane</keyword>
<dbReference type="PANTHER" id="PTHR38776:SF1">
    <property type="entry name" value="MLTA-INTERACTING PROTEIN-RELATED"/>
    <property type="match status" value="1"/>
</dbReference>
<organism evidence="7 8">
    <name type="scientific">Aliidiomarina taiwanensis</name>
    <dbReference type="NCBI Taxonomy" id="946228"/>
    <lineage>
        <taxon>Bacteria</taxon>
        <taxon>Pseudomonadati</taxon>
        <taxon>Pseudomonadota</taxon>
        <taxon>Gammaproteobacteria</taxon>
        <taxon>Alteromonadales</taxon>
        <taxon>Idiomarinaceae</taxon>
        <taxon>Aliidiomarina</taxon>
    </lineage>
</organism>
<evidence type="ECO:0000313" key="8">
    <source>
        <dbReference type="Proteomes" id="UP000286976"/>
    </source>
</evidence>
<reference evidence="7 8" key="1">
    <citation type="journal article" date="2011" name="Front. Microbiol.">
        <title>Genomic signatures of strain selection and enhancement in Bacillus atrophaeus var. globigii, a historical biowarfare simulant.</title>
        <authorList>
            <person name="Gibbons H.S."/>
            <person name="Broomall S.M."/>
            <person name="McNew L.A."/>
            <person name="Daligault H."/>
            <person name="Chapman C."/>
            <person name="Bruce D."/>
            <person name="Karavis M."/>
            <person name="Krepps M."/>
            <person name="McGregor P.A."/>
            <person name="Hong C."/>
            <person name="Park K.H."/>
            <person name="Akmal A."/>
            <person name="Feldman A."/>
            <person name="Lin J.S."/>
            <person name="Chang W.E."/>
            <person name="Higgs B.W."/>
            <person name="Demirev P."/>
            <person name="Lindquist J."/>
            <person name="Liem A."/>
            <person name="Fochler E."/>
            <person name="Read T.D."/>
            <person name="Tapia R."/>
            <person name="Johnson S."/>
            <person name="Bishop-Lilly K.A."/>
            <person name="Detter C."/>
            <person name="Han C."/>
            <person name="Sozhamannan S."/>
            <person name="Rosenzweig C.N."/>
            <person name="Skowronski E.W."/>
        </authorList>
    </citation>
    <scope>NUCLEOTIDE SEQUENCE [LARGE SCALE GENOMIC DNA]</scope>
    <source>
        <strain evidence="7 8">AIT1</strain>
    </source>
</reference>
<evidence type="ECO:0000256" key="2">
    <source>
        <dbReference type="ARBA" id="ARBA00005722"/>
    </source>
</evidence>
<evidence type="ECO:0000256" key="1">
    <source>
        <dbReference type="ARBA" id="ARBA00004442"/>
    </source>
</evidence>
<comment type="caution">
    <text evidence="7">The sequence shown here is derived from an EMBL/GenBank/DDBJ whole genome shotgun (WGS) entry which is preliminary data.</text>
</comment>
<evidence type="ECO:0000256" key="6">
    <source>
        <dbReference type="SAM" id="SignalP"/>
    </source>
</evidence>
<dbReference type="InterPro" id="IPR010583">
    <property type="entry name" value="MipA"/>
</dbReference>
<dbReference type="Pfam" id="PF06629">
    <property type="entry name" value="MipA"/>
    <property type="match status" value="1"/>
</dbReference>
<feature type="chain" id="PRO_5019018114" description="MipA/OmpV family protein" evidence="6">
    <location>
        <begin position="39"/>
        <end position="272"/>
    </location>
</feature>
<evidence type="ECO:0000313" key="7">
    <source>
        <dbReference type="EMBL" id="RUO44154.1"/>
    </source>
</evidence>
<protein>
    <recommendedName>
        <fullName evidence="9">MipA/OmpV family protein</fullName>
    </recommendedName>
</protein>
<name>A0A432XA06_9GAMM</name>
<dbReference type="EMBL" id="PIPQ01000001">
    <property type="protein sequence ID" value="RUO44154.1"/>
    <property type="molecule type" value="Genomic_DNA"/>
</dbReference>
<dbReference type="AlphaFoldDB" id="A0A432XA06"/>
<comment type="subcellular location">
    <subcellularLocation>
        <location evidence="1">Cell outer membrane</location>
    </subcellularLocation>
</comment>
<comment type="similarity">
    <text evidence="2">Belongs to the MipA/OmpV family.</text>
</comment>